<keyword evidence="10" id="KW-1185">Reference proteome</keyword>
<dbReference type="AlphaFoldDB" id="A0A166XHA3"/>
<comment type="caution">
    <text evidence="9">The sequence shown here is derived from an EMBL/GenBank/DDBJ whole genome shotgun (WGS) entry which is preliminary data.</text>
</comment>
<evidence type="ECO:0000313" key="9">
    <source>
        <dbReference type="EMBL" id="KZN40319.1"/>
    </source>
</evidence>
<dbReference type="Gene3D" id="3.40.50.300">
    <property type="entry name" value="P-loop containing nucleotide triphosphate hydrolases"/>
    <property type="match status" value="1"/>
</dbReference>
<dbReference type="InterPro" id="IPR009057">
    <property type="entry name" value="Homeodomain-like_sf"/>
</dbReference>
<dbReference type="FunFam" id="3.40.50.300:FF:000006">
    <property type="entry name" value="DNA-binding transcriptional regulator NtrC"/>
    <property type="match status" value="1"/>
</dbReference>
<dbReference type="InterPro" id="IPR002078">
    <property type="entry name" value="Sigma_54_int"/>
</dbReference>
<dbReference type="SMART" id="SM00382">
    <property type="entry name" value="AAA"/>
    <property type="match status" value="1"/>
</dbReference>
<dbReference type="InterPro" id="IPR002197">
    <property type="entry name" value="HTH_Fis"/>
</dbReference>
<evidence type="ECO:0000256" key="4">
    <source>
        <dbReference type="ARBA" id="ARBA00023125"/>
    </source>
</evidence>
<dbReference type="GO" id="GO:0005524">
    <property type="term" value="F:ATP binding"/>
    <property type="evidence" value="ECO:0007669"/>
    <property type="project" value="UniProtKB-KW"/>
</dbReference>
<dbReference type="PROSITE" id="PS50045">
    <property type="entry name" value="SIGMA54_INTERACT_4"/>
    <property type="match status" value="1"/>
</dbReference>
<keyword evidence="5" id="KW-0804">Transcription</keyword>
<protein>
    <recommendedName>
        <fullName evidence="11">ATPase AAA</fullName>
    </recommendedName>
</protein>
<dbReference type="SUPFAM" id="SSF46689">
    <property type="entry name" value="Homeodomain-like"/>
    <property type="match status" value="1"/>
</dbReference>
<dbReference type="InterPro" id="IPR003593">
    <property type="entry name" value="AAA+_ATPase"/>
</dbReference>
<reference evidence="9 10" key="1">
    <citation type="submission" date="2013-07" db="EMBL/GenBank/DDBJ databases">
        <title>Comparative Genomic and Metabolomic Analysis of Twelve Strains of Pseudoalteromonas luteoviolacea.</title>
        <authorList>
            <person name="Vynne N.G."/>
            <person name="Mansson M."/>
            <person name="Gram L."/>
        </authorList>
    </citation>
    <scope>NUCLEOTIDE SEQUENCE [LARGE SCALE GENOMIC DNA]</scope>
    <source>
        <strain evidence="9 10">DSM 6061</strain>
    </source>
</reference>
<feature type="modified residue" description="4-aspartylphosphate" evidence="6">
    <location>
        <position position="55"/>
    </location>
</feature>
<dbReference type="GO" id="GO:0043565">
    <property type="term" value="F:sequence-specific DNA binding"/>
    <property type="evidence" value="ECO:0007669"/>
    <property type="project" value="InterPro"/>
</dbReference>
<evidence type="ECO:0000313" key="10">
    <source>
        <dbReference type="Proteomes" id="UP000076643"/>
    </source>
</evidence>
<keyword evidence="6" id="KW-0597">Phosphoprotein</keyword>
<dbReference type="InterPro" id="IPR011006">
    <property type="entry name" value="CheY-like_superfamily"/>
</dbReference>
<name>A0A166XHA3_9GAMM</name>
<dbReference type="PROSITE" id="PS50110">
    <property type="entry name" value="RESPONSE_REGULATORY"/>
    <property type="match status" value="1"/>
</dbReference>
<dbReference type="InterPro" id="IPR025943">
    <property type="entry name" value="Sigma_54_int_dom_ATP-bd_2"/>
</dbReference>
<dbReference type="Proteomes" id="UP000076643">
    <property type="component" value="Unassembled WGS sequence"/>
</dbReference>
<dbReference type="SUPFAM" id="SSF52540">
    <property type="entry name" value="P-loop containing nucleoside triphosphate hydrolases"/>
    <property type="match status" value="1"/>
</dbReference>
<dbReference type="Pfam" id="PF25601">
    <property type="entry name" value="AAA_lid_14"/>
    <property type="match status" value="1"/>
</dbReference>
<accession>A0A166XHA3</accession>
<evidence type="ECO:0000256" key="1">
    <source>
        <dbReference type="ARBA" id="ARBA00022741"/>
    </source>
</evidence>
<dbReference type="GO" id="GO:0000160">
    <property type="term" value="P:phosphorelay signal transduction system"/>
    <property type="evidence" value="ECO:0007669"/>
    <property type="project" value="InterPro"/>
</dbReference>
<dbReference type="PROSITE" id="PS00688">
    <property type="entry name" value="SIGMA54_INTERACT_3"/>
    <property type="match status" value="1"/>
</dbReference>
<dbReference type="SMART" id="SM00448">
    <property type="entry name" value="REC"/>
    <property type="match status" value="1"/>
</dbReference>
<feature type="domain" description="Response regulatory" evidence="8">
    <location>
        <begin position="6"/>
        <end position="125"/>
    </location>
</feature>
<dbReference type="InterPro" id="IPR001789">
    <property type="entry name" value="Sig_transdc_resp-reg_receiver"/>
</dbReference>
<sequence>MEKQGTILIVDDNTDVLLAAKLLLKQHHKKILTTDNPFDVEGLLNTHQVDVILLDMNFNRDAISGQEGFYWLKKIHTQVPSIAVVLMTAYSDVKLAVEAIKNGATDFVAKPWQNDQLLTVIATALAHAQDKQAINQLSRQTQGLSQALSQPQSEFLGQSDAMLQVFDTLNKAAKTDANILITGESGTGKELTAHAIHAQSTRAHMPFISLDMGAVSGSLFESELFGHKKGAFTDAKMDRVGRFELAHGGTLFLDEVGNMPLDQQVKLPAAIQNRQITPVGGNQPIDVDIRLVCATNDALPQSVVDGQFRQDLLYRINTIEINLPPLRERKEDIPLLVDHYMNIYQQKYRRELALPPSALSTLCEYSWPGNVRELAHTIERAVILSEGSELAIHHVLIAPNTPASAQSNSLLEYDTFDLDVLEQRAIRAALKHHQGNVSHAAKALGLTRGAMYRRLEKYGL</sequence>
<dbReference type="PATRIC" id="fig|1365250.3.peg.1771"/>
<organism evidence="9 10">
    <name type="scientific">Pseudoalteromonas luteoviolacea DSM 6061</name>
    <dbReference type="NCBI Taxonomy" id="1365250"/>
    <lineage>
        <taxon>Bacteria</taxon>
        <taxon>Pseudomonadati</taxon>
        <taxon>Pseudomonadota</taxon>
        <taxon>Gammaproteobacteria</taxon>
        <taxon>Alteromonadales</taxon>
        <taxon>Pseudoalteromonadaceae</taxon>
        <taxon>Pseudoalteromonas</taxon>
    </lineage>
</organism>
<proteinExistence type="predicted"/>
<evidence type="ECO:0000259" key="8">
    <source>
        <dbReference type="PROSITE" id="PS50110"/>
    </source>
</evidence>
<evidence type="ECO:0000259" key="7">
    <source>
        <dbReference type="PROSITE" id="PS50045"/>
    </source>
</evidence>
<dbReference type="Pfam" id="PF02954">
    <property type="entry name" value="HTH_8"/>
    <property type="match status" value="1"/>
</dbReference>
<dbReference type="EMBL" id="AUYB01000096">
    <property type="protein sequence ID" value="KZN40319.1"/>
    <property type="molecule type" value="Genomic_DNA"/>
</dbReference>
<dbReference type="PROSITE" id="PS00676">
    <property type="entry name" value="SIGMA54_INTERACT_2"/>
    <property type="match status" value="1"/>
</dbReference>
<feature type="domain" description="Sigma-54 factor interaction" evidence="7">
    <location>
        <begin position="155"/>
        <end position="383"/>
    </location>
</feature>
<dbReference type="PANTHER" id="PTHR32071:SF113">
    <property type="entry name" value="ALGINATE BIOSYNTHESIS TRANSCRIPTIONAL REGULATORY PROTEIN ALGB"/>
    <property type="match status" value="1"/>
</dbReference>
<dbReference type="GO" id="GO:0006355">
    <property type="term" value="P:regulation of DNA-templated transcription"/>
    <property type="evidence" value="ECO:0007669"/>
    <property type="project" value="InterPro"/>
</dbReference>
<evidence type="ECO:0000256" key="3">
    <source>
        <dbReference type="ARBA" id="ARBA00023015"/>
    </source>
</evidence>
<keyword evidence="2" id="KW-0067">ATP-binding</keyword>
<evidence type="ECO:0000256" key="2">
    <source>
        <dbReference type="ARBA" id="ARBA00022840"/>
    </source>
</evidence>
<dbReference type="InterPro" id="IPR027417">
    <property type="entry name" value="P-loop_NTPase"/>
</dbReference>
<dbReference type="Pfam" id="PF00158">
    <property type="entry name" value="Sigma54_activat"/>
    <property type="match status" value="1"/>
</dbReference>
<dbReference type="Gene3D" id="1.10.8.60">
    <property type="match status" value="1"/>
</dbReference>
<keyword evidence="4" id="KW-0238">DNA-binding</keyword>
<dbReference type="PANTHER" id="PTHR32071">
    <property type="entry name" value="TRANSCRIPTIONAL REGULATORY PROTEIN"/>
    <property type="match status" value="1"/>
</dbReference>
<dbReference type="InterPro" id="IPR058031">
    <property type="entry name" value="AAA_lid_NorR"/>
</dbReference>
<dbReference type="InterPro" id="IPR025944">
    <property type="entry name" value="Sigma_54_int_dom_CS"/>
</dbReference>
<dbReference type="Gene3D" id="3.40.50.2300">
    <property type="match status" value="1"/>
</dbReference>
<dbReference type="Pfam" id="PF00072">
    <property type="entry name" value="Response_reg"/>
    <property type="match status" value="1"/>
</dbReference>
<evidence type="ECO:0000256" key="6">
    <source>
        <dbReference type="PROSITE-ProRule" id="PRU00169"/>
    </source>
</evidence>
<dbReference type="STRING" id="43657.S4054249_20575"/>
<dbReference type="PRINTS" id="PR01590">
    <property type="entry name" value="HTHFIS"/>
</dbReference>
<keyword evidence="1" id="KW-0547">Nucleotide-binding</keyword>
<evidence type="ECO:0000256" key="5">
    <source>
        <dbReference type="ARBA" id="ARBA00023163"/>
    </source>
</evidence>
<dbReference type="RefSeq" id="WP_063365047.1">
    <property type="nucleotide sequence ID" value="NZ_AQHB01000037.1"/>
</dbReference>
<dbReference type="Gene3D" id="1.10.10.60">
    <property type="entry name" value="Homeodomain-like"/>
    <property type="match status" value="1"/>
</dbReference>
<evidence type="ECO:0008006" key="11">
    <source>
        <dbReference type="Google" id="ProtNLM"/>
    </source>
</evidence>
<dbReference type="CDD" id="cd00009">
    <property type="entry name" value="AAA"/>
    <property type="match status" value="1"/>
</dbReference>
<dbReference type="SUPFAM" id="SSF52172">
    <property type="entry name" value="CheY-like"/>
    <property type="match status" value="1"/>
</dbReference>
<keyword evidence="3" id="KW-0805">Transcription regulation</keyword>
<gene>
    <name evidence="9" type="ORF">N475_12700</name>
</gene>